<organism evidence="2 3">
    <name type="scientific">Seminavis robusta</name>
    <dbReference type="NCBI Taxonomy" id="568900"/>
    <lineage>
        <taxon>Eukaryota</taxon>
        <taxon>Sar</taxon>
        <taxon>Stramenopiles</taxon>
        <taxon>Ochrophyta</taxon>
        <taxon>Bacillariophyta</taxon>
        <taxon>Bacillariophyceae</taxon>
        <taxon>Bacillariophycidae</taxon>
        <taxon>Naviculales</taxon>
        <taxon>Naviculaceae</taxon>
        <taxon>Seminavis</taxon>
    </lineage>
</organism>
<proteinExistence type="predicted"/>
<feature type="compositionally biased region" description="Basic and acidic residues" evidence="1">
    <location>
        <begin position="411"/>
        <end position="422"/>
    </location>
</feature>
<evidence type="ECO:0000313" key="3">
    <source>
        <dbReference type="Proteomes" id="UP001153069"/>
    </source>
</evidence>
<dbReference type="EMBL" id="CAICTM010000634">
    <property type="protein sequence ID" value="CAB9514160.1"/>
    <property type="molecule type" value="Genomic_DNA"/>
</dbReference>
<dbReference type="OrthoDB" id="202710at2759"/>
<evidence type="ECO:0000313" key="2">
    <source>
        <dbReference type="EMBL" id="CAB9514160.1"/>
    </source>
</evidence>
<name>A0A9N8E8U9_9STRA</name>
<sequence>MWLQPERHGPLLSLIVGLLGSLGHSSLAFVGTSSLQSSIHARRTALYAVTSTVYGGNGGIDDHKHDRATIMARNDARTCVKSFLTQRAIQSFMFLLEECRDPHSGKWIEDFLGLANLGNYHGTGAFDIDRFASWEMVLFEMMERPKDKIIVSAKRRGRGHGGWSKHNPYLEERWVEFPIAIDPANLAQRILSVRGQIANEFIQDLDIVICTNDQILDSYFENIRYDERHSSLTAGAARPEELASTFDRITSIILSRNMENQVQVSSPFRKGNFDLLYNLCTQASIHELLRQYQDAGESKEVSFTWLRDFYIDRVAKFFDGDQPYGRADDFIEEMLLTPPAVRDLGINDRGKAVVGLIDPVGVAERIIARRTRIANDWKDSMGETASDHIQLQKALLTKIMGKPVEEFKREVMEEQQKPKREVMGQQQNPKGDPAGYPKFY</sequence>
<evidence type="ECO:0000256" key="1">
    <source>
        <dbReference type="SAM" id="MobiDB-lite"/>
    </source>
</evidence>
<reference evidence="2" key="1">
    <citation type="submission" date="2020-06" db="EMBL/GenBank/DDBJ databases">
        <authorList>
            <consortium name="Plant Systems Biology data submission"/>
        </authorList>
    </citation>
    <scope>NUCLEOTIDE SEQUENCE</scope>
    <source>
        <strain evidence="2">D6</strain>
    </source>
</reference>
<dbReference type="Proteomes" id="UP001153069">
    <property type="component" value="Unassembled WGS sequence"/>
</dbReference>
<dbReference type="AlphaFoldDB" id="A0A9N8E8U9"/>
<feature type="region of interest" description="Disordered" evidence="1">
    <location>
        <begin position="411"/>
        <end position="440"/>
    </location>
</feature>
<accession>A0A9N8E8U9</accession>
<gene>
    <name evidence="2" type="ORF">SEMRO_635_G179210.1</name>
</gene>
<comment type="caution">
    <text evidence="2">The sequence shown here is derived from an EMBL/GenBank/DDBJ whole genome shotgun (WGS) entry which is preliminary data.</text>
</comment>
<protein>
    <submittedName>
        <fullName evidence="2">Uncharacterized protein</fullName>
    </submittedName>
</protein>
<keyword evidence="3" id="KW-1185">Reference proteome</keyword>